<dbReference type="Proteomes" id="UP000627205">
    <property type="component" value="Unassembled WGS sequence"/>
</dbReference>
<accession>A0A8J3B2W8</accession>
<dbReference type="RefSeq" id="WP_188422771.1">
    <property type="nucleotide sequence ID" value="NZ_BMDP01000005.1"/>
</dbReference>
<sequence length="335" mass="37910">MSAQPNASSLEIRTFGSFEEIQALDQFEVNAPLNPANYKRLFGDYHLPEKVRCCVQKENGKLCEEPHNHGWLVERADGKLTLVGGDCGVNKFGADRRLMVDLSHYRNEKARQERIASLSEALTAKSERLGALGKMQADVKALEARMQKTTSQFGLLTTRRLQDMVRTRRYEVFITATRQRTETDSNGHTTYENSSFQHRLGSLAALDLVTAGAFNALYDAVNDIVRAYELAETLIQEPDLRRKSKQVNAVAGRLQQYVGSIQEGQRLLDLERKFFENDFSLFCFLTKDKNERAKAARLAMSRLGKKSEKIEPGNWLAKHEANIKEQLQVHSISIG</sequence>
<evidence type="ECO:0000313" key="2">
    <source>
        <dbReference type="Proteomes" id="UP000627205"/>
    </source>
</evidence>
<dbReference type="EMBL" id="BMDP01000005">
    <property type="protein sequence ID" value="GGI55647.1"/>
    <property type="molecule type" value="Genomic_DNA"/>
</dbReference>
<reference evidence="1" key="2">
    <citation type="submission" date="2020-09" db="EMBL/GenBank/DDBJ databases">
        <authorList>
            <person name="Sun Q."/>
            <person name="Sedlacek I."/>
        </authorList>
    </citation>
    <scope>NUCLEOTIDE SEQUENCE</scope>
    <source>
        <strain evidence="1">CCM 7664</strain>
    </source>
</reference>
<name>A0A8J3B2W8_9BURK</name>
<gene>
    <name evidence="1" type="ORF">GCM10011430_28210</name>
</gene>
<protein>
    <submittedName>
        <fullName evidence="1">Uncharacterized protein</fullName>
    </submittedName>
</protein>
<evidence type="ECO:0000313" key="1">
    <source>
        <dbReference type="EMBL" id="GGI55647.1"/>
    </source>
</evidence>
<proteinExistence type="predicted"/>
<reference evidence="1" key="1">
    <citation type="journal article" date="2014" name="Int. J. Syst. Evol. Microbiol.">
        <title>Complete genome sequence of Corynebacterium casei LMG S-19264T (=DSM 44701T), isolated from a smear-ripened cheese.</title>
        <authorList>
            <consortium name="US DOE Joint Genome Institute (JGI-PGF)"/>
            <person name="Walter F."/>
            <person name="Albersmeier A."/>
            <person name="Kalinowski J."/>
            <person name="Ruckert C."/>
        </authorList>
    </citation>
    <scope>NUCLEOTIDE SEQUENCE</scope>
    <source>
        <strain evidence="1">CCM 7664</strain>
    </source>
</reference>
<comment type="caution">
    <text evidence="1">The sequence shown here is derived from an EMBL/GenBank/DDBJ whole genome shotgun (WGS) entry which is preliminary data.</text>
</comment>
<keyword evidence="2" id="KW-1185">Reference proteome</keyword>
<organism evidence="1 2">
    <name type="scientific">Oxalicibacterium solurbis</name>
    <dbReference type="NCBI Taxonomy" id="69280"/>
    <lineage>
        <taxon>Bacteria</taxon>
        <taxon>Pseudomonadati</taxon>
        <taxon>Pseudomonadota</taxon>
        <taxon>Betaproteobacteria</taxon>
        <taxon>Burkholderiales</taxon>
        <taxon>Oxalobacteraceae</taxon>
        <taxon>Oxalicibacterium</taxon>
    </lineage>
</organism>
<dbReference type="AlphaFoldDB" id="A0A8J3B2W8"/>